<dbReference type="Gene3D" id="3.40.190.10">
    <property type="entry name" value="Periplasmic binding protein-like II"/>
    <property type="match status" value="1"/>
</dbReference>
<organism evidence="2 3">
    <name type="scientific">Candidatus Brachybacterium merdavium</name>
    <dbReference type="NCBI Taxonomy" id="2838513"/>
    <lineage>
        <taxon>Bacteria</taxon>
        <taxon>Bacillati</taxon>
        <taxon>Actinomycetota</taxon>
        <taxon>Actinomycetes</taxon>
        <taxon>Micrococcales</taxon>
        <taxon>Dermabacteraceae</taxon>
        <taxon>Brachybacterium</taxon>
    </lineage>
</organism>
<proteinExistence type="predicted"/>
<evidence type="ECO:0000313" key="2">
    <source>
        <dbReference type="EMBL" id="HJB09467.1"/>
    </source>
</evidence>
<dbReference type="PANTHER" id="PTHR43649:SF30">
    <property type="entry name" value="ABC TRANSPORTER SUBSTRATE-BINDING PROTEIN"/>
    <property type="match status" value="1"/>
</dbReference>
<gene>
    <name evidence="2" type="ORF">H9786_02875</name>
</gene>
<dbReference type="InterPro" id="IPR006059">
    <property type="entry name" value="SBP"/>
</dbReference>
<feature type="region of interest" description="Disordered" evidence="1">
    <location>
        <begin position="1"/>
        <end position="24"/>
    </location>
</feature>
<sequence>MTIPPLPPPPRDRRQRHRTHERAHGLTLNRRQFGGLLGAAGTAALSGCASQDSSTDLDTLQVWGGVPAEDGPQQVVDHFMDEHPEYDVKYTRFVNDERGNLALNTALQGGVDIDVFFTYSTEDLAMRSGSGMAADVAALVRQEPELEPFLDTEEPKALFDGEAITALATTKEPNFVLFNEDLREEAGIELPTDWDLEEYLEVIHALAGSGRYGTYRLPDLPRIELGPNYWYTDQGTSNFDHPAFLRHLDLSADLIREGVIFPWSQVLARQIEAYQQNNFIAEDFAIWETAPFSLRFLSDPEEYPHDFLVACAPMPTINGADWNSGMYGNFIQINAKSPKQELAWEFAKYWILEGSEDMAPGGKIPTLDTVDHDLLIDAILGEDKETFFDVDSFRRTLFDNDPKLHVDTDLTAVAEITQTYEQQRDVCWLLERSPTSAIEAVHANADALIARFGED</sequence>
<comment type="caution">
    <text evidence="2">The sequence shown here is derived from an EMBL/GenBank/DDBJ whole genome shotgun (WGS) entry which is preliminary data.</text>
</comment>
<accession>A0A9D2LB92</accession>
<name>A0A9D2LB92_9MICO</name>
<dbReference type="PANTHER" id="PTHR43649">
    <property type="entry name" value="ARABINOSE-BINDING PROTEIN-RELATED"/>
    <property type="match status" value="1"/>
</dbReference>
<reference evidence="2" key="1">
    <citation type="journal article" date="2021" name="PeerJ">
        <title>Extensive microbial diversity within the chicken gut microbiome revealed by metagenomics and culture.</title>
        <authorList>
            <person name="Gilroy R."/>
            <person name="Ravi A."/>
            <person name="Getino M."/>
            <person name="Pursley I."/>
            <person name="Horton D.L."/>
            <person name="Alikhan N.F."/>
            <person name="Baker D."/>
            <person name="Gharbi K."/>
            <person name="Hall N."/>
            <person name="Watson M."/>
            <person name="Adriaenssens E.M."/>
            <person name="Foster-Nyarko E."/>
            <person name="Jarju S."/>
            <person name="Secka A."/>
            <person name="Antonio M."/>
            <person name="Oren A."/>
            <person name="Chaudhuri R.R."/>
            <person name="La Ragione R."/>
            <person name="Hildebrand F."/>
            <person name="Pallen M.J."/>
        </authorList>
    </citation>
    <scope>NUCLEOTIDE SEQUENCE</scope>
    <source>
        <strain evidence="2">ChiHjej13B12-24818</strain>
    </source>
</reference>
<dbReference type="InterPro" id="IPR050490">
    <property type="entry name" value="Bact_solute-bd_prot1"/>
</dbReference>
<protein>
    <submittedName>
        <fullName evidence="2">ABC transporter substrate-binding protein</fullName>
    </submittedName>
</protein>
<evidence type="ECO:0000313" key="3">
    <source>
        <dbReference type="Proteomes" id="UP000823823"/>
    </source>
</evidence>
<dbReference type="Pfam" id="PF01547">
    <property type="entry name" value="SBP_bac_1"/>
    <property type="match status" value="1"/>
</dbReference>
<dbReference type="EMBL" id="DWZH01000021">
    <property type="protein sequence ID" value="HJB09467.1"/>
    <property type="molecule type" value="Genomic_DNA"/>
</dbReference>
<dbReference type="SUPFAM" id="SSF53850">
    <property type="entry name" value="Periplasmic binding protein-like II"/>
    <property type="match status" value="1"/>
</dbReference>
<dbReference type="AlphaFoldDB" id="A0A9D2LB92"/>
<dbReference type="Proteomes" id="UP000823823">
    <property type="component" value="Unassembled WGS sequence"/>
</dbReference>
<reference evidence="2" key="2">
    <citation type="submission" date="2021-04" db="EMBL/GenBank/DDBJ databases">
        <authorList>
            <person name="Gilroy R."/>
        </authorList>
    </citation>
    <scope>NUCLEOTIDE SEQUENCE</scope>
    <source>
        <strain evidence="2">ChiHjej13B12-24818</strain>
    </source>
</reference>
<evidence type="ECO:0000256" key="1">
    <source>
        <dbReference type="SAM" id="MobiDB-lite"/>
    </source>
</evidence>